<proteinExistence type="predicted"/>
<name>A0ABU8GJU7_9ACTN</name>
<comment type="caution">
    <text evidence="2">The sequence shown here is derived from an EMBL/GenBank/DDBJ whole genome shotgun (WGS) entry which is preliminary data.</text>
</comment>
<dbReference type="RefSeq" id="WP_336558389.1">
    <property type="nucleotide sequence ID" value="NZ_JBBAYL010000008.1"/>
</dbReference>
<dbReference type="InterPro" id="IPR015330">
    <property type="entry name" value="DNA_primase/pol_bifunc_N"/>
</dbReference>
<keyword evidence="3" id="KW-1185">Reference proteome</keyword>
<organism evidence="2 3">
    <name type="scientific">Streptomyces brasiliscabiei</name>
    <dbReference type="NCBI Taxonomy" id="2736302"/>
    <lineage>
        <taxon>Bacteria</taxon>
        <taxon>Bacillati</taxon>
        <taxon>Actinomycetota</taxon>
        <taxon>Actinomycetes</taxon>
        <taxon>Kitasatosporales</taxon>
        <taxon>Streptomycetaceae</taxon>
        <taxon>Streptomyces</taxon>
    </lineage>
</organism>
<evidence type="ECO:0000259" key="1">
    <source>
        <dbReference type="Pfam" id="PF09250"/>
    </source>
</evidence>
<evidence type="ECO:0000313" key="3">
    <source>
        <dbReference type="Proteomes" id="UP001365781"/>
    </source>
</evidence>
<dbReference type="Pfam" id="PF09250">
    <property type="entry name" value="Prim-Pol"/>
    <property type="match status" value="1"/>
</dbReference>
<sequence length="207" mass="22785">MSSRTATRSPQCQHCTGRLPNLARADARFCSSACRQAAYRERRAAETGGMPREMTQKARWVRYSARKVPLTTHGKPASSTNPATWSDFPRVHRSRIGVGPGYVLAKQDGIVCLDLDHVVREDGTLVEWAAALLQLVPATYIEVSRSGRGLHVFGTGMLPGRGRRWSYADGTGLEVYVDARYIAMTGQRWKDAPARLADLGEVLATLV</sequence>
<dbReference type="EMBL" id="JBBAYM010000017">
    <property type="protein sequence ID" value="MEI5612460.1"/>
    <property type="molecule type" value="Genomic_DNA"/>
</dbReference>
<protein>
    <submittedName>
        <fullName evidence="2">Bifunctional DNA primase/polymerase</fullName>
    </submittedName>
</protein>
<evidence type="ECO:0000313" key="2">
    <source>
        <dbReference type="EMBL" id="MEI5612460.1"/>
    </source>
</evidence>
<feature type="domain" description="DNA primase/polymerase bifunctional N-terminal" evidence="1">
    <location>
        <begin position="64"/>
        <end position="189"/>
    </location>
</feature>
<gene>
    <name evidence="2" type="ORF">WB403_25210</name>
</gene>
<reference evidence="2 3" key="1">
    <citation type="submission" date="2024-03" db="EMBL/GenBank/DDBJ databases">
        <title>First Report of Pectobacterium brasiliscabiei causing potato scab in china.</title>
        <authorList>
            <person name="Handique U."/>
        </authorList>
    </citation>
    <scope>NUCLEOTIDE SEQUENCE [LARGE SCALE GENOMIC DNA]</scope>
    <source>
        <strain evidence="2 3">ZRIMU1503</strain>
    </source>
</reference>
<accession>A0ABU8GJU7</accession>
<dbReference type="Proteomes" id="UP001365781">
    <property type="component" value="Unassembled WGS sequence"/>
</dbReference>